<proteinExistence type="predicted"/>
<dbReference type="AlphaFoldDB" id="A0AAD9Z925"/>
<protein>
    <submittedName>
        <fullName evidence="1">Uncharacterized protein</fullName>
    </submittedName>
</protein>
<accession>A0AAD9Z925</accession>
<comment type="caution">
    <text evidence="1">The sequence shown here is derived from an EMBL/GenBank/DDBJ whole genome shotgun (WGS) entry which is preliminary data.</text>
</comment>
<keyword evidence="2" id="KW-1185">Reference proteome</keyword>
<name>A0AAD9Z925_9LECA</name>
<sequence length="137" mass="14888">MLTHLAYNPRLFIECPLVIEREGCVLTLDYKYPIPRHFLHLNIENVDTYVFTLARRVGGPGDFDGGEIVWGNLAIRGLEKVRITLGHTARPINDLSSGGAVNGTIEVLSVTCADAGPSANLTRCIDVNAAVKTLDAK</sequence>
<gene>
    <name evidence="1" type="ORF">OEA41_005673</name>
</gene>
<reference evidence="1" key="1">
    <citation type="submission" date="2022-11" db="EMBL/GenBank/DDBJ databases">
        <title>Chromosomal genome sequence assembly and mating type (MAT) locus characterization of the leprose asexual lichenized fungus Lepraria neglecta (Nyl.) Erichsen.</title>
        <authorList>
            <person name="Allen J.L."/>
            <person name="Pfeffer B."/>
        </authorList>
    </citation>
    <scope>NUCLEOTIDE SEQUENCE</scope>
    <source>
        <strain evidence="1">Allen 5258</strain>
    </source>
</reference>
<dbReference type="Proteomes" id="UP001276659">
    <property type="component" value="Unassembled WGS sequence"/>
</dbReference>
<organism evidence="1 2">
    <name type="scientific">Lepraria neglecta</name>
    <dbReference type="NCBI Taxonomy" id="209136"/>
    <lineage>
        <taxon>Eukaryota</taxon>
        <taxon>Fungi</taxon>
        <taxon>Dikarya</taxon>
        <taxon>Ascomycota</taxon>
        <taxon>Pezizomycotina</taxon>
        <taxon>Lecanoromycetes</taxon>
        <taxon>OSLEUM clade</taxon>
        <taxon>Lecanoromycetidae</taxon>
        <taxon>Lecanorales</taxon>
        <taxon>Lecanorineae</taxon>
        <taxon>Stereocaulaceae</taxon>
        <taxon>Lepraria</taxon>
    </lineage>
</organism>
<evidence type="ECO:0000313" key="2">
    <source>
        <dbReference type="Proteomes" id="UP001276659"/>
    </source>
</evidence>
<dbReference type="EMBL" id="JASNWA010000007">
    <property type="protein sequence ID" value="KAK3172352.1"/>
    <property type="molecule type" value="Genomic_DNA"/>
</dbReference>
<evidence type="ECO:0000313" key="1">
    <source>
        <dbReference type="EMBL" id="KAK3172352.1"/>
    </source>
</evidence>